<evidence type="ECO:0000313" key="1">
    <source>
        <dbReference type="EMBL" id="KAJ8006711.1"/>
    </source>
</evidence>
<keyword evidence="2" id="KW-1185">Reference proteome</keyword>
<evidence type="ECO:0000313" key="2">
    <source>
        <dbReference type="Proteomes" id="UP001157502"/>
    </source>
</evidence>
<protein>
    <submittedName>
        <fullName evidence="1">Uncharacterized protein</fullName>
    </submittedName>
</protein>
<name>A0ACC2GTC3_DALPE</name>
<dbReference type="EMBL" id="CM055736">
    <property type="protein sequence ID" value="KAJ8006711.1"/>
    <property type="molecule type" value="Genomic_DNA"/>
</dbReference>
<comment type="caution">
    <text evidence="1">The sequence shown here is derived from an EMBL/GenBank/DDBJ whole genome shotgun (WGS) entry which is preliminary data.</text>
</comment>
<accession>A0ACC2GTC3</accession>
<dbReference type="Proteomes" id="UP001157502">
    <property type="component" value="Chromosome 9"/>
</dbReference>
<sequence>MPISTLNGINISFEHNYIGISTIKINTLTHLSVINIHLIPDEKYSICTLKYITEVISNRLMMV</sequence>
<proteinExistence type="predicted"/>
<organism evidence="1 2">
    <name type="scientific">Dallia pectoralis</name>
    <name type="common">Alaska blackfish</name>
    <dbReference type="NCBI Taxonomy" id="75939"/>
    <lineage>
        <taxon>Eukaryota</taxon>
        <taxon>Metazoa</taxon>
        <taxon>Chordata</taxon>
        <taxon>Craniata</taxon>
        <taxon>Vertebrata</taxon>
        <taxon>Euteleostomi</taxon>
        <taxon>Actinopterygii</taxon>
        <taxon>Neopterygii</taxon>
        <taxon>Teleostei</taxon>
        <taxon>Protacanthopterygii</taxon>
        <taxon>Esociformes</taxon>
        <taxon>Umbridae</taxon>
        <taxon>Dallia</taxon>
    </lineage>
</organism>
<reference evidence="1" key="1">
    <citation type="submission" date="2021-05" db="EMBL/GenBank/DDBJ databases">
        <authorList>
            <person name="Pan Q."/>
            <person name="Jouanno E."/>
            <person name="Zahm M."/>
            <person name="Klopp C."/>
            <person name="Cabau C."/>
            <person name="Louis A."/>
            <person name="Berthelot C."/>
            <person name="Parey E."/>
            <person name="Roest Crollius H."/>
            <person name="Montfort J."/>
            <person name="Robinson-Rechavi M."/>
            <person name="Bouchez O."/>
            <person name="Lampietro C."/>
            <person name="Lopez Roques C."/>
            <person name="Donnadieu C."/>
            <person name="Postlethwait J."/>
            <person name="Bobe J."/>
            <person name="Dillon D."/>
            <person name="Chandos A."/>
            <person name="von Hippel F."/>
            <person name="Guiguen Y."/>
        </authorList>
    </citation>
    <scope>NUCLEOTIDE SEQUENCE</scope>
    <source>
        <strain evidence="1">YG-Jan2019</strain>
    </source>
</reference>
<gene>
    <name evidence="1" type="ORF">DPEC_G00110050</name>
</gene>